<dbReference type="Pfam" id="PF04420">
    <property type="entry name" value="CHD5"/>
    <property type="match status" value="1"/>
</dbReference>
<evidence type="ECO:0000256" key="2">
    <source>
        <dbReference type="SAM" id="Phobius"/>
    </source>
</evidence>
<dbReference type="OrthoDB" id="69461at2759"/>
<feature type="transmembrane region" description="Helical" evidence="2">
    <location>
        <begin position="92"/>
        <end position="110"/>
    </location>
</feature>
<sequence>MSVLLIITLITLYTSLVFPFVKQKITSKFINTSKLKQLQREKLSNEKKLQTISAKDEYAKYIKLERLIKKQSDEIIAEKNKTAGIVNKIESYLNYLNYGLSALLWIVRVWNRKLVLEKYSNGYTLGIFGYLFFLGQLINGIKFIIEKINVTLEKPVKVK</sequence>
<evidence type="ECO:0000256" key="3">
    <source>
        <dbReference type="SAM" id="SignalP"/>
    </source>
</evidence>
<comment type="caution">
    <text evidence="4">The sequence shown here is derived from an EMBL/GenBank/DDBJ whole genome shotgun (WGS) entry which is preliminary data.</text>
</comment>
<accession>A0A9P8PRF7</accession>
<feature type="signal peptide" evidence="3">
    <location>
        <begin position="1"/>
        <end position="19"/>
    </location>
</feature>
<evidence type="ECO:0000256" key="1">
    <source>
        <dbReference type="ARBA" id="ARBA00022448"/>
    </source>
</evidence>
<evidence type="ECO:0000313" key="4">
    <source>
        <dbReference type="EMBL" id="KAH3677053.1"/>
    </source>
</evidence>
<reference evidence="4" key="1">
    <citation type="journal article" date="2021" name="Open Biol.">
        <title>Shared evolutionary footprints suggest mitochondrial oxidative damage underlies multiple complex I losses in fungi.</title>
        <authorList>
            <person name="Schikora-Tamarit M.A."/>
            <person name="Marcet-Houben M."/>
            <person name="Nosek J."/>
            <person name="Gabaldon T."/>
        </authorList>
    </citation>
    <scope>NUCLEOTIDE SEQUENCE</scope>
    <source>
        <strain evidence="4">CBS6341</strain>
    </source>
</reference>
<dbReference type="GO" id="GO:0071816">
    <property type="term" value="P:tail-anchored membrane protein insertion into ER membrane"/>
    <property type="evidence" value="ECO:0007669"/>
    <property type="project" value="InterPro"/>
</dbReference>
<reference evidence="4" key="2">
    <citation type="submission" date="2021-01" db="EMBL/GenBank/DDBJ databases">
        <authorList>
            <person name="Schikora-Tamarit M.A."/>
        </authorList>
    </citation>
    <scope>NUCLEOTIDE SEQUENCE</scope>
    <source>
        <strain evidence="4">CBS6341</strain>
    </source>
</reference>
<keyword evidence="5" id="KW-1185">Reference proteome</keyword>
<keyword evidence="2" id="KW-1133">Transmembrane helix</keyword>
<keyword evidence="1" id="KW-0813">Transport</keyword>
<dbReference type="EMBL" id="JAEUBF010000556">
    <property type="protein sequence ID" value="KAH3677053.1"/>
    <property type="molecule type" value="Genomic_DNA"/>
</dbReference>
<dbReference type="AlphaFoldDB" id="A0A9P8PRF7"/>
<keyword evidence="2" id="KW-0812">Transmembrane</keyword>
<dbReference type="Gene3D" id="1.10.287.660">
    <property type="entry name" value="Helix hairpin bin"/>
    <property type="match status" value="1"/>
</dbReference>
<keyword evidence="2" id="KW-0472">Membrane</keyword>
<proteinExistence type="predicted"/>
<name>A0A9P8PRF7_9ASCO</name>
<feature type="chain" id="PRO_5040234651" evidence="3">
    <location>
        <begin position="20"/>
        <end position="159"/>
    </location>
</feature>
<protein>
    <submittedName>
        <fullName evidence="4">Uncharacterized protein</fullName>
    </submittedName>
</protein>
<organism evidence="4 5">
    <name type="scientific">Wickerhamomyces mucosus</name>
    <dbReference type="NCBI Taxonomy" id="1378264"/>
    <lineage>
        <taxon>Eukaryota</taxon>
        <taxon>Fungi</taxon>
        <taxon>Dikarya</taxon>
        <taxon>Ascomycota</taxon>
        <taxon>Saccharomycotina</taxon>
        <taxon>Saccharomycetes</taxon>
        <taxon>Phaffomycetales</taxon>
        <taxon>Wickerhamomycetaceae</taxon>
        <taxon>Wickerhamomyces</taxon>
    </lineage>
</organism>
<gene>
    <name evidence="4" type="ORF">WICMUC_001959</name>
</gene>
<feature type="transmembrane region" description="Helical" evidence="2">
    <location>
        <begin position="122"/>
        <end position="145"/>
    </location>
</feature>
<dbReference type="InterPro" id="IPR029012">
    <property type="entry name" value="Helix_hairpin_bin_sf"/>
</dbReference>
<dbReference type="InterPro" id="IPR028945">
    <property type="entry name" value="Get1"/>
</dbReference>
<keyword evidence="3" id="KW-0732">Signal</keyword>
<evidence type="ECO:0000313" key="5">
    <source>
        <dbReference type="Proteomes" id="UP000769528"/>
    </source>
</evidence>
<dbReference type="Proteomes" id="UP000769528">
    <property type="component" value="Unassembled WGS sequence"/>
</dbReference>